<feature type="domain" description="Response regulatory" evidence="12">
    <location>
        <begin position="568"/>
        <end position="686"/>
    </location>
</feature>
<feature type="compositionally biased region" description="Low complexity" evidence="10">
    <location>
        <begin position="477"/>
        <end position="527"/>
    </location>
</feature>
<dbReference type="InterPro" id="IPR036890">
    <property type="entry name" value="HATPase_C_sf"/>
</dbReference>
<dbReference type="InterPro" id="IPR003594">
    <property type="entry name" value="HATPase_dom"/>
</dbReference>
<keyword evidence="6" id="KW-0902">Two-component regulatory system</keyword>
<evidence type="ECO:0000256" key="9">
    <source>
        <dbReference type="SAM" id="Coils"/>
    </source>
</evidence>
<name>A0AAJ6P823_9CYAN</name>
<dbReference type="Pfam" id="PF00512">
    <property type="entry name" value="HisKA"/>
    <property type="match status" value="2"/>
</dbReference>
<dbReference type="InterPro" id="IPR001789">
    <property type="entry name" value="Sig_transdc_resp-reg_receiver"/>
</dbReference>
<proteinExistence type="predicted"/>
<keyword evidence="13" id="KW-0547">Nucleotide-binding</keyword>
<evidence type="ECO:0000256" key="6">
    <source>
        <dbReference type="ARBA" id="ARBA00023012"/>
    </source>
</evidence>
<keyword evidence="4" id="KW-0808">Transferase</keyword>
<dbReference type="GO" id="GO:0000155">
    <property type="term" value="F:phosphorelay sensor kinase activity"/>
    <property type="evidence" value="ECO:0007669"/>
    <property type="project" value="InterPro"/>
</dbReference>
<dbReference type="PROSITE" id="PS50110">
    <property type="entry name" value="RESPONSE_REGULATORY"/>
    <property type="match status" value="1"/>
</dbReference>
<dbReference type="EMBL" id="CP124543">
    <property type="protein sequence ID" value="WGV24166.1"/>
    <property type="molecule type" value="Genomic_DNA"/>
</dbReference>
<evidence type="ECO:0000256" key="5">
    <source>
        <dbReference type="ARBA" id="ARBA00022777"/>
    </source>
</evidence>
<dbReference type="GO" id="GO:0005524">
    <property type="term" value="F:ATP binding"/>
    <property type="evidence" value="ECO:0007669"/>
    <property type="project" value="UniProtKB-KW"/>
</dbReference>
<dbReference type="Gene3D" id="3.30.450.40">
    <property type="match status" value="1"/>
</dbReference>
<feature type="compositionally biased region" description="Low complexity" evidence="10">
    <location>
        <begin position="438"/>
        <end position="469"/>
    </location>
</feature>
<evidence type="ECO:0000313" key="13">
    <source>
        <dbReference type="EMBL" id="WGV24166.1"/>
    </source>
</evidence>
<dbReference type="Gene3D" id="1.10.287.130">
    <property type="match status" value="2"/>
</dbReference>
<evidence type="ECO:0000259" key="12">
    <source>
        <dbReference type="PROSITE" id="PS50110"/>
    </source>
</evidence>
<evidence type="ECO:0000256" key="3">
    <source>
        <dbReference type="ARBA" id="ARBA00022553"/>
    </source>
</evidence>
<dbReference type="InterPro" id="IPR004358">
    <property type="entry name" value="Sig_transdc_His_kin-like_C"/>
</dbReference>
<evidence type="ECO:0000256" key="8">
    <source>
        <dbReference type="PROSITE-ProRule" id="PRU00169"/>
    </source>
</evidence>
<keyword evidence="5" id="KW-0418">Kinase</keyword>
<dbReference type="InterPro" id="IPR011006">
    <property type="entry name" value="CheY-like_superfamily"/>
</dbReference>
<dbReference type="Proteomes" id="UP001223520">
    <property type="component" value="Chromosome"/>
</dbReference>
<dbReference type="FunFam" id="3.30.565.10:FF:000006">
    <property type="entry name" value="Sensor histidine kinase WalK"/>
    <property type="match status" value="2"/>
</dbReference>
<dbReference type="PRINTS" id="PR00344">
    <property type="entry name" value="BCTRLSENSOR"/>
</dbReference>
<dbReference type="KEGG" id="hbq:QI031_20490"/>
<keyword evidence="3 8" id="KW-0597">Phosphoprotein</keyword>
<dbReference type="FunFam" id="1.10.287.130:FF:000045">
    <property type="entry name" value="Two-component system sensor histidine kinase/response regulator"/>
    <property type="match status" value="1"/>
</dbReference>
<dbReference type="InterPro" id="IPR003661">
    <property type="entry name" value="HisK_dim/P_dom"/>
</dbReference>
<feature type="coiled-coil region" evidence="9">
    <location>
        <begin position="679"/>
        <end position="729"/>
    </location>
</feature>
<feature type="domain" description="Histidine kinase" evidence="11">
    <location>
        <begin position="115"/>
        <end position="349"/>
    </location>
</feature>
<comment type="catalytic activity">
    <reaction evidence="1">
        <text>ATP + protein L-histidine = ADP + protein N-phospho-L-histidine.</text>
        <dbReference type="EC" id="2.7.13.3"/>
    </reaction>
</comment>
<feature type="region of interest" description="Disordered" evidence="10">
    <location>
        <begin position="390"/>
        <end position="565"/>
    </location>
</feature>
<dbReference type="AlphaFoldDB" id="A0AAJ6P823"/>
<gene>
    <name evidence="13" type="ORF">QI031_20490</name>
</gene>
<dbReference type="SUPFAM" id="SSF52172">
    <property type="entry name" value="CheY-like"/>
    <property type="match status" value="1"/>
</dbReference>
<dbReference type="CDD" id="cd17574">
    <property type="entry name" value="REC_OmpR"/>
    <property type="match status" value="1"/>
</dbReference>
<feature type="coiled-coil region" evidence="9">
    <location>
        <begin position="69"/>
        <end position="111"/>
    </location>
</feature>
<dbReference type="SMART" id="SM00388">
    <property type="entry name" value="HisKA"/>
    <property type="match status" value="2"/>
</dbReference>
<dbReference type="CDD" id="cd16922">
    <property type="entry name" value="HATPase_EvgS-ArcB-TorS-like"/>
    <property type="match status" value="1"/>
</dbReference>
<accession>A0AAJ6P823</accession>
<evidence type="ECO:0000256" key="1">
    <source>
        <dbReference type="ARBA" id="ARBA00000085"/>
    </source>
</evidence>
<keyword evidence="13" id="KW-0067">ATP-binding</keyword>
<organism evidence="13 14">
    <name type="scientific">Halotia branconii CENA392</name>
    <dbReference type="NCBI Taxonomy" id="1539056"/>
    <lineage>
        <taxon>Bacteria</taxon>
        <taxon>Bacillati</taxon>
        <taxon>Cyanobacteriota</taxon>
        <taxon>Cyanophyceae</taxon>
        <taxon>Nostocales</taxon>
        <taxon>Nodulariaceae</taxon>
        <taxon>Halotia</taxon>
    </lineage>
</organism>
<dbReference type="SUPFAM" id="SSF55874">
    <property type="entry name" value="ATPase domain of HSP90 chaperone/DNA topoisomerase II/histidine kinase"/>
    <property type="match status" value="2"/>
</dbReference>
<dbReference type="SUPFAM" id="SSF47384">
    <property type="entry name" value="Homodimeric domain of signal transducing histidine kinase"/>
    <property type="match status" value="2"/>
</dbReference>
<evidence type="ECO:0000256" key="2">
    <source>
        <dbReference type="ARBA" id="ARBA00012438"/>
    </source>
</evidence>
<dbReference type="SMART" id="SM00387">
    <property type="entry name" value="HATPase_c"/>
    <property type="match status" value="2"/>
</dbReference>
<feature type="domain" description="Histidine kinase" evidence="11">
    <location>
        <begin position="736"/>
        <end position="951"/>
    </location>
</feature>
<feature type="modified residue" description="4-aspartylphosphate" evidence="8">
    <location>
        <position position="619"/>
    </location>
</feature>
<dbReference type="SUPFAM" id="SSF55781">
    <property type="entry name" value="GAF domain-like"/>
    <property type="match status" value="1"/>
</dbReference>
<dbReference type="InterPro" id="IPR005467">
    <property type="entry name" value="His_kinase_dom"/>
</dbReference>
<dbReference type="PANTHER" id="PTHR43547:SF2">
    <property type="entry name" value="HYBRID SIGNAL TRANSDUCTION HISTIDINE KINASE C"/>
    <property type="match status" value="1"/>
</dbReference>
<dbReference type="Pfam" id="PF02518">
    <property type="entry name" value="HATPase_c"/>
    <property type="match status" value="2"/>
</dbReference>
<evidence type="ECO:0000256" key="10">
    <source>
        <dbReference type="SAM" id="MobiDB-lite"/>
    </source>
</evidence>
<feature type="compositionally biased region" description="Polar residues" evidence="10">
    <location>
        <begin position="427"/>
        <end position="437"/>
    </location>
</feature>
<sequence>MNDVRDGTRTPEQIAAFEAFDISSIVNTPYLSNGRWVFDLGVTRNKPSVWREDEIELLRELSARLWLRIERACAEAAMRESEIQRIQEQAAREQERQRAESLAELDRAKTLFFSNVSHEFRTPLTLLLAPLQDALSDAVNPLTSAQRERLELAHRNGLRLLKLVNTLLDFSRIEADRLEANYEPTDLSIYTAELASVFRSAIENANLQLVVNCPPLPDHIYVDREMWEKIVLNLLSNALKFTFEGIISVSLKPIKEAREQGAGSRGEEFSPLLVELTVSDTGVGIAASELPHLFERFYQVKGAKGRSYEGSGIGLSLVQELVKRHGGAIAVTSVVNQGTTFTVTIPTGIAHLPADQVWVASTLASTAVTANAFVEEALGWLGEEGEALRLRSGRGGSPSASLRTRGQPFGFAQGEGAGRTALDESTEFQAQSSEVHTQSSEVQAQSSEGQAQSSEVHAQSSEGQAQSSEVHAQSSEVHAQSSEVQAQSSEVHAQSSEVQAQSSEVQAQSSEVHAQSSEVQAQSSEVHAQSSEVQAPSQSSPLLPAPCPPASCPLPPASSGAQSSKRARILVVDDNADMRGYLRRLLNQYYEVETANDGLAALMAIRRGGSAIYDLVLADVMMPKMNGFELVRSLRALPNTQTIPIILLSARAGEESRVEGLEIGADDYLIKPFSARELLARVNANLQLAQLRREAVNREQVMQAVQTLNEGLEQQVKARTAQLEAINQELEAFSSSVSHDLRTPLRYISSFAERLQGKLNPTLVDASSWQTLNIIIQSALQAEKMVDDLLEFSRLGKTEMHLTTVNISQLVQQVQAQLQPELIGRSLHWEVEPLATVEADPILLRLVLQNLLSNAVKYSRNNTEAAITIGRIEQEQEVVFFVKDNGAGFDMKYHDRLFSIFQRLHPQEEFAGTGVGLATVRRIIHRHGGRIWAEGAIDQGATFYFSLPKHEG</sequence>
<evidence type="ECO:0000313" key="14">
    <source>
        <dbReference type="Proteomes" id="UP001223520"/>
    </source>
</evidence>
<dbReference type="EC" id="2.7.13.3" evidence="2"/>
<reference evidence="13 14" key="1">
    <citation type="journal article" date="2023" name="Limnol Oceanogr Lett">
        <title>Environmental adaptations by the intertidal Antarctic cyanobacterium Halotia branconii CENA392 as revealed using long-read genome sequencing.</title>
        <authorList>
            <person name="Dextro R.B."/>
            <person name="Delbaje E."/>
            <person name="Freitas P.N.N."/>
            <person name="Geraldes V."/>
            <person name="Pinto E."/>
            <person name="Long P.F."/>
            <person name="Fiore M.F."/>
        </authorList>
    </citation>
    <scope>NUCLEOTIDE SEQUENCE [LARGE SCALE GENOMIC DNA]</scope>
    <source>
        <strain evidence="13 14">CENA392</strain>
    </source>
</reference>
<dbReference type="Gene3D" id="3.30.565.10">
    <property type="entry name" value="Histidine kinase-like ATPase, C-terminal domain"/>
    <property type="match status" value="2"/>
</dbReference>
<evidence type="ECO:0000256" key="4">
    <source>
        <dbReference type="ARBA" id="ARBA00022679"/>
    </source>
</evidence>
<dbReference type="Pfam" id="PF00072">
    <property type="entry name" value="Response_reg"/>
    <property type="match status" value="1"/>
</dbReference>
<dbReference type="RefSeq" id="WP_281481497.1">
    <property type="nucleotide sequence ID" value="NZ_CP124543.1"/>
</dbReference>
<comment type="function">
    <text evidence="7">Photoreceptor which exists in two forms that are reversibly interconvertible by light: the R form that absorbs maximally in the red region of the spectrum and the FR form that absorbs maximally in the far-red region.</text>
</comment>
<evidence type="ECO:0000256" key="7">
    <source>
        <dbReference type="ARBA" id="ARBA00055745"/>
    </source>
</evidence>
<dbReference type="InterPro" id="IPR036097">
    <property type="entry name" value="HisK_dim/P_sf"/>
</dbReference>
<dbReference type="Gene3D" id="3.40.50.2300">
    <property type="match status" value="1"/>
</dbReference>
<keyword evidence="14" id="KW-1185">Reference proteome</keyword>
<feature type="compositionally biased region" description="Pro residues" evidence="10">
    <location>
        <begin position="543"/>
        <end position="556"/>
    </location>
</feature>
<evidence type="ECO:0000259" key="11">
    <source>
        <dbReference type="PROSITE" id="PS50109"/>
    </source>
</evidence>
<keyword evidence="9" id="KW-0175">Coiled coil</keyword>
<dbReference type="SMART" id="SM00448">
    <property type="entry name" value="REC"/>
    <property type="match status" value="1"/>
</dbReference>
<dbReference type="PROSITE" id="PS50109">
    <property type="entry name" value="HIS_KIN"/>
    <property type="match status" value="2"/>
</dbReference>
<dbReference type="PANTHER" id="PTHR43547">
    <property type="entry name" value="TWO-COMPONENT HISTIDINE KINASE"/>
    <property type="match status" value="1"/>
</dbReference>
<protein>
    <recommendedName>
        <fullName evidence="2">histidine kinase</fullName>
        <ecNumber evidence="2">2.7.13.3</ecNumber>
    </recommendedName>
</protein>
<dbReference type="InterPro" id="IPR029016">
    <property type="entry name" value="GAF-like_dom_sf"/>
</dbReference>
<dbReference type="CDD" id="cd00082">
    <property type="entry name" value="HisKA"/>
    <property type="match status" value="2"/>
</dbReference>